<dbReference type="Gene3D" id="3.40.1360.10">
    <property type="match status" value="1"/>
</dbReference>
<dbReference type="PANTHER" id="PTHR39156:SF2">
    <property type="entry name" value="DNA PRIMASE (BACTERIAL TYPE) AND SMALL PRIMASE-LIKE PROTEINS"/>
    <property type="match status" value="1"/>
</dbReference>
<dbReference type="Proteomes" id="UP000010847">
    <property type="component" value="Chromosome"/>
</dbReference>
<dbReference type="GO" id="GO:0006364">
    <property type="term" value="P:rRNA processing"/>
    <property type="evidence" value="ECO:0007669"/>
    <property type="project" value="TreeGrafter"/>
</dbReference>
<dbReference type="OrthoDB" id="2417742at2"/>
<dbReference type="HOGENOM" id="CLU_140818_1_0_9"/>
<name>W0E7F5_9FIRM</name>
<dbReference type="SMART" id="SM00493">
    <property type="entry name" value="TOPRIM"/>
    <property type="match status" value="1"/>
</dbReference>
<feature type="domain" description="Toprim" evidence="1">
    <location>
        <begin position="2"/>
        <end position="90"/>
    </location>
</feature>
<dbReference type="AlphaFoldDB" id="W0E7F5"/>
<dbReference type="CDD" id="cd01027">
    <property type="entry name" value="TOPRIM_RNase_M5_like"/>
    <property type="match status" value="1"/>
</dbReference>
<dbReference type="PROSITE" id="PS50880">
    <property type="entry name" value="TOPRIM"/>
    <property type="match status" value="1"/>
</dbReference>
<dbReference type="InterPro" id="IPR006171">
    <property type="entry name" value="TOPRIM_dom"/>
</dbReference>
<protein>
    <submittedName>
        <fullName evidence="2">Small primase-like protein with Toprim domain</fullName>
    </submittedName>
</protein>
<proteinExistence type="predicted"/>
<accession>W0E7F5</accession>
<dbReference type="Pfam" id="PF01751">
    <property type="entry name" value="Toprim"/>
    <property type="match status" value="1"/>
</dbReference>
<evidence type="ECO:0000313" key="3">
    <source>
        <dbReference type="Proteomes" id="UP000010847"/>
    </source>
</evidence>
<dbReference type="PANTHER" id="PTHR39156">
    <property type="entry name" value="RIBONUCLEASE M5"/>
    <property type="match status" value="1"/>
</dbReference>
<evidence type="ECO:0000259" key="1">
    <source>
        <dbReference type="PROSITE" id="PS50880"/>
    </source>
</evidence>
<dbReference type="RefSeq" id="WP_006715538.1">
    <property type="nucleotide sequence ID" value="NZ_CP007032.1"/>
</dbReference>
<evidence type="ECO:0000313" key="2">
    <source>
        <dbReference type="EMBL" id="AHF06785.1"/>
    </source>
</evidence>
<reference evidence="2 3" key="1">
    <citation type="submission" date="2013-12" db="EMBL/GenBank/DDBJ databases">
        <authorList>
            <consortium name="DOE Joint Genome Institute"/>
            <person name="Smidt H."/>
            <person name="Huntemann M."/>
            <person name="Han J."/>
            <person name="Chen A."/>
            <person name="Kyrpides N."/>
            <person name="Mavromatis K."/>
            <person name="Markowitz V."/>
            <person name="Palaniappan K."/>
            <person name="Ivanova N."/>
            <person name="Schaumberg A."/>
            <person name="Pati A."/>
            <person name="Liolios K."/>
            <person name="Nordberg H.P."/>
            <person name="Cantor M.N."/>
            <person name="Hua S.X."/>
            <person name="Woyke T."/>
        </authorList>
    </citation>
    <scope>NUCLEOTIDE SEQUENCE [LARGE SCALE GENOMIC DNA]</scope>
    <source>
        <strain evidence="3">DSM 15288</strain>
    </source>
</reference>
<dbReference type="GO" id="GO:0043822">
    <property type="term" value="F:ribonuclease M5 activity"/>
    <property type="evidence" value="ECO:0007669"/>
    <property type="project" value="TreeGrafter"/>
</dbReference>
<sequence length="109" mass="12749">MGKVIIVEGKTDREQLLKVLDEPVEFLCSNGTLSYEKLEEWAEWLESSEIYIFVDADDPGNKLRKRINQELPEVHHLYTHKVYREIATTPIDVLTEILEHAHFDVKVIE</sequence>
<gene>
    <name evidence="2" type="ORF">DESME_06705</name>
</gene>
<dbReference type="InterPro" id="IPR034141">
    <property type="entry name" value="TOPRIM_RNase_M5-like"/>
</dbReference>
<keyword evidence="3" id="KW-1185">Reference proteome</keyword>
<dbReference type="STRING" id="871968.DESME_06705"/>
<organism evidence="2 3">
    <name type="scientific">Desulfitobacterium metallireducens DSM 15288</name>
    <dbReference type="NCBI Taxonomy" id="871968"/>
    <lineage>
        <taxon>Bacteria</taxon>
        <taxon>Bacillati</taxon>
        <taxon>Bacillota</taxon>
        <taxon>Clostridia</taxon>
        <taxon>Eubacteriales</taxon>
        <taxon>Desulfitobacteriaceae</taxon>
        <taxon>Desulfitobacterium</taxon>
    </lineage>
</organism>
<dbReference type="eggNOG" id="COG1658">
    <property type="taxonomic scope" value="Bacteria"/>
</dbReference>
<dbReference type="EMBL" id="CP007032">
    <property type="protein sequence ID" value="AHF06785.1"/>
    <property type="molecule type" value="Genomic_DNA"/>
</dbReference>
<dbReference type="SUPFAM" id="SSF110455">
    <property type="entry name" value="Toprim domain"/>
    <property type="match status" value="1"/>
</dbReference>
<dbReference type="KEGG" id="dmt:DESME_06705"/>